<protein>
    <submittedName>
        <fullName evidence="2">DUF3568 family protein</fullName>
    </submittedName>
</protein>
<dbReference type="KEGG" id="fad:CDH04_09625"/>
<evidence type="ECO:0000313" key="3">
    <source>
        <dbReference type="Proteomes" id="UP000251120"/>
    </source>
</evidence>
<proteinExistence type="predicted"/>
<dbReference type="EMBL" id="CP021781">
    <property type="protein sequence ID" value="AXA34639.1"/>
    <property type="molecule type" value="Genomic_DNA"/>
</dbReference>
<dbReference type="Proteomes" id="UP000681131">
    <property type="component" value="Chromosome"/>
</dbReference>
<dbReference type="OrthoDB" id="5605727at2"/>
<reference evidence="1 3" key="1">
    <citation type="submission" date="2017-06" db="EMBL/GenBank/DDBJ databases">
        <title>Complete genome of Francisella adeliensis.</title>
        <authorList>
            <person name="Vallesi A."/>
            <person name="Sjodin A."/>
        </authorList>
    </citation>
    <scope>NUCLEOTIDE SEQUENCE [LARGE SCALE GENOMIC DNA]</scope>
    <source>
        <strain evidence="1 3">FDC440</strain>
    </source>
</reference>
<dbReference type="RefSeq" id="WP_112870814.1">
    <property type="nucleotide sequence ID" value="NZ_CP021781.1"/>
</dbReference>
<evidence type="ECO:0000313" key="4">
    <source>
        <dbReference type="Proteomes" id="UP000681131"/>
    </source>
</evidence>
<dbReference type="InterPro" id="IPR021952">
    <property type="entry name" value="Flpp3-like"/>
</dbReference>
<dbReference type="EMBL" id="CP043424">
    <property type="protein sequence ID" value="QIW12884.1"/>
    <property type="molecule type" value="Genomic_DNA"/>
</dbReference>
<sequence length="131" mass="13768">MNMKKIVIAGVLAVSVLSLNSCWLIVAGAAGAGTVAYVQGKYSMNLNGSIKDVYNAAIEAAQSNDNYVISKKTITPTTASVNGSTKVDPTDFSISIEKLTDKASKVTIKFGTFGDRAASEALMNKIQENLS</sequence>
<name>A0A2Z4Y115_9GAMM</name>
<reference evidence="2 4" key="2">
    <citation type="submission" date="2019-08" db="EMBL/GenBank/DDBJ databases">
        <title>Complete genome sequences of Francisella adeliensis (FSC1325 and FSC1326).</title>
        <authorList>
            <person name="Ohrman C."/>
            <person name="Uneklint I."/>
            <person name="Vallesi A."/>
            <person name="Karlsson L."/>
            <person name="Sjodin A."/>
        </authorList>
    </citation>
    <scope>NUCLEOTIDE SEQUENCE [LARGE SCALE GENOMIC DNA]</scope>
    <source>
        <strain evidence="2 4">FSC1325</strain>
    </source>
</reference>
<gene>
    <name evidence="1" type="ORF">CDH04_09625</name>
    <name evidence="2" type="ORF">FZC43_09635</name>
</gene>
<accession>A0A2Z4Y115</accession>
<evidence type="ECO:0000313" key="2">
    <source>
        <dbReference type="EMBL" id="QIW12884.1"/>
    </source>
</evidence>
<dbReference type="AlphaFoldDB" id="A0A2Z4Y115"/>
<organism evidence="1 3">
    <name type="scientific">Francisella adeliensis</name>
    <dbReference type="NCBI Taxonomy" id="2007306"/>
    <lineage>
        <taxon>Bacteria</taxon>
        <taxon>Pseudomonadati</taxon>
        <taxon>Pseudomonadota</taxon>
        <taxon>Gammaproteobacteria</taxon>
        <taxon>Thiotrichales</taxon>
        <taxon>Francisellaceae</taxon>
        <taxon>Francisella</taxon>
    </lineage>
</organism>
<dbReference type="Proteomes" id="UP000251120">
    <property type="component" value="Chromosome"/>
</dbReference>
<dbReference type="Pfam" id="PF12092">
    <property type="entry name" value="DUF3568"/>
    <property type="match status" value="1"/>
</dbReference>
<keyword evidence="4" id="KW-1185">Reference proteome</keyword>
<evidence type="ECO:0000313" key="1">
    <source>
        <dbReference type="EMBL" id="AXA34639.1"/>
    </source>
</evidence>